<organism evidence="4 5">
    <name type="scientific">Thermovirga lienii (strain ATCC BAA-1197 / DSM 17291 / Cas60314)</name>
    <dbReference type="NCBI Taxonomy" id="580340"/>
    <lineage>
        <taxon>Bacteria</taxon>
        <taxon>Thermotogati</taxon>
        <taxon>Synergistota</taxon>
        <taxon>Synergistia</taxon>
        <taxon>Synergistales</taxon>
        <taxon>Thermovirgaceae</taxon>
        <taxon>Thermovirga</taxon>
    </lineage>
</organism>
<protein>
    <submittedName>
        <fullName evidence="4">TRAP dicarboxylate transporter, DctP subunit</fullName>
    </submittedName>
</protein>
<dbReference type="InterPro" id="IPR038404">
    <property type="entry name" value="TRAP_DctP_sf"/>
</dbReference>
<dbReference type="OrthoDB" id="9776801at2"/>
<reference evidence="5" key="1">
    <citation type="submission" date="2011-10" db="EMBL/GenBank/DDBJ databases">
        <title>The complete genome of chromosome of Thermovirga lienii DSM 17291.</title>
        <authorList>
            <consortium name="US DOE Joint Genome Institute (JGI-PGF)"/>
            <person name="Lucas S."/>
            <person name="Copeland A."/>
            <person name="Lapidus A."/>
            <person name="Glavina del Rio T."/>
            <person name="Dalin E."/>
            <person name="Tice H."/>
            <person name="Bruce D."/>
            <person name="Goodwin L."/>
            <person name="Pitluck S."/>
            <person name="Peters L."/>
            <person name="Mikhailova N."/>
            <person name="Saunders E."/>
            <person name="Kyrpides N."/>
            <person name="Mavromatis K."/>
            <person name="Ivanova N."/>
            <person name="Last F.I."/>
            <person name="Brettin T."/>
            <person name="Detter J.C."/>
            <person name="Han C."/>
            <person name="Larimer F."/>
            <person name="Land M."/>
            <person name="Hauser L."/>
            <person name="Markowitz V."/>
            <person name="Cheng J.-F."/>
            <person name="Hugenholtz P."/>
            <person name="Woyke T."/>
            <person name="Wu D."/>
            <person name="Spring S."/>
            <person name="Schroeder M."/>
            <person name="Brambilla E.-M."/>
            <person name="Klenk H.-P."/>
            <person name="Eisen J.A."/>
        </authorList>
    </citation>
    <scope>NUCLEOTIDE SEQUENCE [LARGE SCALE GENOMIC DNA]</scope>
    <source>
        <strain evidence="5">ATCC BAA-1197 / DSM 17291 / Cas60314</strain>
    </source>
</reference>
<keyword evidence="5" id="KW-1185">Reference proteome</keyword>
<dbReference type="PIRSF" id="PIRSF006470">
    <property type="entry name" value="DctB"/>
    <property type="match status" value="1"/>
</dbReference>
<dbReference type="InterPro" id="IPR018389">
    <property type="entry name" value="DctP_fam"/>
</dbReference>
<dbReference type="KEGG" id="tli:Tlie_0219"/>
<dbReference type="AlphaFoldDB" id="G7V6D4"/>
<dbReference type="CDD" id="cd13680">
    <property type="entry name" value="PBP2_TRAP_SBP_like_4"/>
    <property type="match status" value="1"/>
</dbReference>
<name>G7V6D4_THELD</name>
<dbReference type="Pfam" id="PF03480">
    <property type="entry name" value="DctP"/>
    <property type="match status" value="1"/>
</dbReference>
<keyword evidence="2" id="KW-0813">Transport</keyword>
<dbReference type="Proteomes" id="UP000005868">
    <property type="component" value="Chromosome"/>
</dbReference>
<accession>G7V6D4</accession>
<comment type="similarity">
    <text evidence="1">Belongs to the bacterial solute-binding protein 7 family.</text>
</comment>
<evidence type="ECO:0000313" key="5">
    <source>
        <dbReference type="Proteomes" id="UP000005868"/>
    </source>
</evidence>
<dbReference type="Gene3D" id="3.40.190.170">
    <property type="entry name" value="Bacterial extracellular solute-binding protein, family 7"/>
    <property type="match status" value="1"/>
</dbReference>
<proteinExistence type="inferred from homology"/>
<dbReference type="PANTHER" id="PTHR33376:SF7">
    <property type="entry name" value="C4-DICARBOXYLATE-BINDING PROTEIN DCTB"/>
    <property type="match status" value="1"/>
</dbReference>
<dbReference type="NCBIfam" id="TIGR00787">
    <property type="entry name" value="dctP"/>
    <property type="match status" value="1"/>
</dbReference>
<dbReference type="GO" id="GO:0030288">
    <property type="term" value="C:outer membrane-bounded periplasmic space"/>
    <property type="evidence" value="ECO:0007669"/>
    <property type="project" value="InterPro"/>
</dbReference>
<dbReference type="STRING" id="580340.Tlie_0219"/>
<gene>
    <name evidence="4" type="ordered locus">Tlie_0219</name>
</gene>
<evidence type="ECO:0000256" key="1">
    <source>
        <dbReference type="ARBA" id="ARBA00009023"/>
    </source>
</evidence>
<reference evidence="4 5" key="2">
    <citation type="journal article" date="2012" name="Stand. Genomic Sci.">
        <title>Genome sequence of the moderately thermophilic, amino-acid-degrading and sulfur-reducing bacterium Thermovirga lienii type strain (Cas60314(T)).</title>
        <authorList>
            <person name="Goker M."/>
            <person name="Saunders E."/>
            <person name="Lapidus A."/>
            <person name="Nolan M."/>
            <person name="Lucas S."/>
            <person name="Hammon N."/>
            <person name="Deshpande S."/>
            <person name="Cheng J.F."/>
            <person name="Han C."/>
            <person name="Tapia R."/>
            <person name="Goodwin L.A."/>
            <person name="Pitluck S."/>
            <person name="Liolios K."/>
            <person name="Mavromatis K."/>
            <person name="Pagani I."/>
            <person name="Ivanova N."/>
            <person name="Mikhailova N."/>
            <person name="Pati A."/>
            <person name="Chen A."/>
            <person name="Palaniappan K."/>
            <person name="Land M."/>
            <person name="Chang Y.J."/>
            <person name="Jeffries C.D."/>
            <person name="Brambilla E.M."/>
            <person name="Rohde M."/>
            <person name="Spring S."/>
            <person name="Detter J.C."/>
            <person name="Woyke T."/>
            <person name="Bristow J."/>
            <person name="Eisen J.A."/>
            <person name="Markowitz V."/>
            <person name="Hugenholtz P."/>
            <person name="Kyrpides N.C."/>
            <person name="Klenk H.P."/>
        </authorList>
    </citation>
    <scope>NUCLEOTIDE SEQUENCE [LARGE SCALE GENOMIC DNA]</scope>
    <source>
        <strain evidence="5">ATCC BAA-1197 / DSM 17291 / Cas60314</strain>
    </source>
</reference>
<keyword evidence="3" id="KW-0732">Signal</keyword>
<dbReference type="PROSITE" id="PS51257">
    <property type="entry name" value="PROKAR_LIPOPROTEIN"/>
    <property type="match status" value="1"/>
</dbReference>
<evidence type="ECO:0000256" key="3">
    <source>
        <dbReference type="ARBA" id="ARBA00022729"/>
    </source>
</evidence>
<dbReference type="HOGENOM" id="CLU_036176_1_3_0"/>
<dbReference type="PANTHER" id="PTHR33376">
    <property type="match status" value="1"/>
</dbReference>
<sequence>MKLRKFSLIASIILLMTVLGACPIMAEASWKLSNQLPPSHFISKGMDIFAQKVSEYSNGELKVEVFHSAQLFKDTEVVEAIQEGLVEMALIPVNKWSGMIPAADVFEMPFIFKDLTSPEKFIKAGASDLLDKEFVKKGAKVVFWVDYGLVQFFNNKRPLTKPEDFAGLKIRTFSKGTADTVSALGGTPVVMSSSEMYMALQRGTVDGATTGMPAAVSRKIYEVQKYMTLANYTTAQFCVQANLDWWDSLSEKEKEILLKAGADAEKNIRSSIADAESKAYEVIKNAGLEIYELNEQERELFKQATEPVRDAFVKNTGDLGKQLMEIANSIK</sequence>
<dbReference type="NCBIfam" id="NF037995">
    <property type="entry name" value="TRAP_S1"/>
    <property type="match status" value="1"/>
</dbReference>
<evidence type="ECO:0000313" key="4">
    <source>
        <dbReference type="EMBL" id="AER65963.1"/>
    </source>
</evidence>
<dbReference type="GO" id="GO:0055085">
    <property type="term" value="P:transmembrane transport"/>
    <property type="evidence" value="ECO:0007669"/>
    <property type="project" value="InterPro"/>
</dbReference>
<dbReference type="EMBL" id="CP003096">
    <property type="protein sequence ID" value="AER65963.1"/>
    <property type="molecule type" value="Genomic_DNA"/>
</dbReference>
<dbReference type="InterPro" id="IPR004682">
    <property type="entry name" value="TRAP_DctP"/>
</dbReference>
<evidence type="ECO:0000256" key="2">
    <source>
        <dbReference type="ARBA" id="ARBA00022448"/>
    </source>
</evidence>
<dbReference type="eggNOG" id="COG1638">
    <property type="taxonomic scope" value="Bacteria"/>
</dbReference>